<accession>A0AAD9GZX0</accession>
<evidence type="ECO:0000313" key="2">
    <source>
        <dbReference type="EMBL" id="KAK1947163.1"/>
    </source>
</evidence>
<keyword evidence="3" id="KW-1185">Reference proteome</keyword>
<organism evidence="2 3">
    <name type="scientific">Phytophthora citrophthora</name>
    <dbReference type="NCBI Taxonomy" id="4793"/>
    <lineage>
        <taxon>Eukaryota</taxon>
        <taxon>Sar</taxon>
        <taxon>Stramenopiles</taxon>
        <taxon>Oomycota</taxon>
        <taxon>Peronosporomycetes</taxon>
        <taxon>Peronosporales</taxon>
        <taxon>Peronosporaceae</taxon>
        <taxon>Phytophthora</taxon>
    </lineage>
</organism>
<comment type="caution">
    <text evidence="2">The sequence shown here is derived from an EMBL/GenBank/DDBJ whole genome shotgun (WGS) entry which is preliminary data.</text>
</comment>
<dbReference type="Proteomes" id="UP001259832">
    <property type="component" value="Unassembled WGS sequence"/>
</dbReference>
<gene>
    <name evidence="2" type="ORF">P3T76_001173</name>
</gene>
<name>A0AAD9GZX0_9STRA</name>
<feature type="compositionally biased region" description="Basic residues" evidence="1">
    <location>
        <begin position="37"/>
        <end position="46"/>
    </location>
</feature>
<feature type="compositionally biased region" description="Basic residues" evidence="1">
    <location>
        <begin position="55"/>
        <end position="68"/>
    </location>
</feature>
<feature type="region of interest" description="Disordered" evidence="1">
    <location>
        <begin position="37"/>
        <end position="68"/>
    </location>
</feature>
<dbReference type="AlphaFoldDB" id="A0AAD9GZX0"/>
<reference evidence="2" key="1">
    <citation type="submission" date="2023-08" db="EMBL/GenBank/DDBJ databases">
        <title>Reference Genome Resource for the Citrus Pathogen Phytophthora citrophthora.</title>
        <authorList>
            <person name="Moller H."/>
            <person name="Coetzee B."/>
            <person name="Rose L.J."/>
            <person name="Van Niekerk J.M."/>
        </authorList>
    </citation>
    <scope>NUCLEOTIDE SEQUENCE</scope>
    <source>
        <strain evidence="2">STE-U-9442</strain>
    </source>
</reference>
<proteinExistence type="predicted"/>
<dbReference type="EMBL" id="JASMQC010000002">
    <property type="protein sequence ID" value="KAK1947163.1"/>
    <property type="molecule type" value="Genomic_DNA"/>
</dbReference>
<evidence type="ECO:0000313" key="3">
    <source>
        <dbReference type="Proteomes" id="UP001259832"/>
    </source>
</evidence>
<evidence type="ECO:0000256" key="1">
    <source>
        <dbReference type="SAM" id="MobiDB-lite"/>
    </source>
</evidence>
<protein>
    <submittedName>
        <fullName evidence="2">Uncharacterized protein</fullName>
    </submittedName>
</protein>
<sequence length="68" mass="7578">MLSAFPKLPVAVGNKVIEIDEDTDVAEVFAPLFASKTKKNKTKTKSTQKQEIVKSKAKQQKSKKRKST</sequence>